<gene>
    <name evidence="3" type="ORF">BDP27DRAFT_1338180</name>
</gene>
<protein>
    <submittedName>
        <fullName evidence="3">Uncharacterized protein</fullName>
    </submittedName>
</protein>
<comment type="caution">
    <text evidence="3">The sequence shown here is derived from an EMBL/GenBank/DDBJ whole genome shotgun (WGS) entry which is preliminary data.</text>
</comment>
<accession>A0A9P5U1B5</accession>
<evidence type="ECO:0000313" key="4">
    <source>
        <dbReference type="Proteomes" id="UP000772434"/>
    </source>
</evidence>
<name>A0A9P5U1B5_9AGAR</name>
<reference evidence="3" key="1">
    <citation type="submission" date="2020-11" db="EMBL/GenBank/DDBJ databases">
        <authorList>
            <consortium name="DOE Joint Genome Institute"/>
            <person name="Ahrendt S."/>
            <person name="Riley R."/>
            <person name="Andreopoulos W."/>
            <person name="Labutti K."/>
            <person name="Pangilinan J."/>
            <person name="Ruiz-Duenas F.J."/>
            <person name="Barrasa J.M."/>
            <person name="Sanchez-Garcia M."/>
            <person name="Camarero S."/>
            <person name="Miyauchi S."/>
            <person name="Serrano A."/>
            <person name="Linde D."/>
            <person name="Babiker R."/>
            <person name="Drula E."/>
            <person name="Ayuso-Fernandez I."/>
            <person name="Pacheco R."/>
            <person name="Padilla G."/>
            <person name="Ferreira P."/>
            <person name="Barriuso J."/>
            <person name="Kellner H."/>
            <person name="Castanera R."/>
            <person name="Alfaro M."/>
            <person name="Ramirez L."/>
            <person name="Pisabarro A.G."/>
            <person name="Kuo A."/>
            <person name="Tritt A."/>
            <person name="Lipzen A."/>
            <person name="He G."/>
            <person name="Yan M."/>
            <person name="Ng V."/>
            <person name="Cullen D."/>
            <person name="Martin F."/>
            <person name="Rosso M.-N."/>
            <person name="Henrissat B."/>
            <person name="Hibbett D."/>
            <person name="Martinez A.T."/>
            <person name="Grigoriev I.V."/>
        </authorList>
    </citation>
    <scope>NUCLEOTIDE SEQUENCE</scope>
    <source>
        <strain evidence="3">AH 40177</strain>
    </source>
</reference>
<feature type="signal peptide" evidence="2">
    <location>
        <begin position="1"/>
        <end position="30"/>
    </location>
</feature>
<feature type="chain" id="PRO_5040255198" evidence="2">
    <location>
        <begin position="31"/>
        <end position="83"/>
    </location>
</feature>
<sequence>MALIGLNATLVSHFILCITVSSLTPSPIHSRSVKLPEHELQDEIPSQFTEYVPQENSANSRQKHSSMHKKLKQKMKSLVNTFR</sequence>
<dbReference type="EMBL" id="JADNRY010000203">
    <property type="protein sequence ID" value="KAF9061413.1"/>
    <property type="molecule type" value="Genomic_DNA"/>
</dbReference>
<feature type="region of interest" description="Disordered" evidence="1">
    <location>
        <begin position="53"/>
        <end position="83"/>
    </location>
</feature>
<evidence type="ECO:0000256" key="2">
    <source>
        <dbReference type="SAM" id="SignalP"/>
    </source>
</evidence>
<evidence type="ECO:0000313" key="3">
    <source>
        <dbReference type="EMBL" id="KAF9061413.1"/>
    </source>
</evidence>
<proteinExistence type="predicted"/>
<feature type="compositionally biased region" description="Basic residues" evidence="1">
    <location>
        <begin position="61"/>
        <end position="75"/>
    </location>
</feature>
<dbReference type="AlphaFoldDB" id="A0A9P5U1B5"/>
<organism evidence="3 4">
    <name type="scientific">Rhodocollybia butyracea</name>
    <dbReference type="NCBI Taxonomy" id="206335"/>
    <lineage>
        <taxon>Eukaryota</taxon>
        <taxon>Fungi</taxon>
        <taxon>Dikarya</taxon>
        <taxon>Basidiomycota</taxon>
        <taxon>Agaricomycotina</taxon>
        <taxon>Agaricomycetes</taxon>
        <taxon>Agaricomycetidae</taxon>
        <taxon>Agaricales</taxon>
        <taxon>Marasmiineae</taxon>
        <taxon>Omphalotaceae</taxon>
        <taxon>Rhodocollybia</taxon>
    </lineage>
</organism>
<keyword evidence="4" id="KW-1185">Reference proteome</keyword>
<evidence type="ECO:0000256" key="1">
    <source>
        <dbReference type="SAM" id="MobiDB-lite"/>
    </source>
</evidence>
<dbReference type="Proteomes" id="UP000772434">
    <property type="component" value="Unassembled WGS sequence"/>
</dbReference>
<keyword evidence="2" id="KW-0732">Signal</keyword>